<protein>
    <submittedName>
        <fullName evidence="1">Uncharacterized protein</fullName>
    </submittedName>
</protein>
<name>A0A1D8GBP6_9FIRM</name>
<sequence>MNNSFGNPNKFAIQYMLLSNPHNETGILGESWGIFKFLIEGKNICQYKIGNDTVDYKWNLLYIVEWMCENLHHILGYDPFPLPIQGESTLELIKNADEFETDEDDEMYLWYQAKSSWIFRHSWFQNRGGSFLSSAYFRRINDRIEISWNNDFYKEKGIMFIYPKGTSLISKVEFKEVIFKFLYDILSNLDRKVSNDIKNDKSYISELWKKIKLLEP</sequence>
<dbReference type="STRING" id="1424294.Gferi_01165"/>
<dbReference type="KEGG" id="gfe:Gferi_01165"/>
<dbReference type="OrthoDB" id="1684578at2"/>
<evidence type="ECO:0000313" key="1">
    <source>
        <dbReference type="EMBL" id="AOT68319.1"/>
    </source>
</evidence>
<proteinExistence type="predicted"/>
<reference evidence="1 2" key="1">
    <citation type="submission" date="2016-09" db="EMBL/GenBank/DDBJ databases">
        <title>Genomic analysis reveals versatility of anaerobic energy metabolism of Geosporobacter ferrireducens IRF9 of phylum Firmicutes.</title>
        <authorList>
            <person name="Kim S.-J."/>
        </authorList>
    </citation>
    <scope>NUCLEOTIDE SEQUENCE [LARGE SCALE GENOMIC DNA]</scope>
    <source>
        <strain evidence="1 2">IRF9</strain>
    </source>
</reference>
<accession>A0A1D8GBP6</accession>
<dbReference type="EMBL" id="CP017269">
    <property type="protein sequence ID" value="AOT68319.1"/>
    <property type="molecule type" value="Genomic_DNA"/>
</dbReference>
<dbReference type="AlphaFoldDB" id="A0A1D8GBP6"/>
<evidence type="ECO:0000313" key="2">
    <source>
        <dbReference type="Proteomes" id="UP000095743"/>
    </source>
</evidence>
<dbReference type="Proteomes" id="UP000095743">
    <property type="component" value="Chromosome"/>
</dbReference>
<gene>
    <name evidence="1" type="ORF">Gferi_01165</name>
</gene>
<dbReference type="RefSeq" id="WP_069973872.1">
    <property type="nucleotide sequence ID" value="NZ_CP017269.1"/>
</dbReference>
<keyword evidence="2" id="KW-1185">Reference proteome</keyword>
<organism evidence="1 2">
    <name type="scientific">Geosporobacter ferrireducens</name>
    <dbReference type="NCBI Taxonomy" id="1424294"/>
    <lineage>
        <taxon>Bacteria</taxon>
        <taxon>Bacillati</taxon>
        <taxon>Bacillota</taxon>
        <taxon>Clostridia</taxon>
        <taxon>Peptostreptococcales</taxon>
        <taxon>Thermotaleaceae</taxon>
        <taxon>Geosporobacter</taxon>
    </lineage>
</organism>